<accession>A0A9Q0MP28</accession>
<protein>
    <submittedName>
        <fullName evidence="3">Uncharacterized protein</fullName>
    </submittedName>
</protein>
<evidence type="ECO:0000256" key="2">
    <source>
        <dbReference type="SAM" id="SignalP"/>
    </source>
</evidence>
<proteinExistence type="predicted"/>
<keyword evidence="2" id="KW-0732">Signal</keyword>
<evidence type="ECO:0000256" key="1">
    <source>
        <dbReference type="SAM" id="MobiDB-lite"/>
    </source>
</evidence>
<sequence>MKLFVIFALLFVGCQATISFTIKVPASPKFKLPAGFTIKLPVIPTPPAVESEPKSTEDDTAAGSDTVDTGAAGNSTDASGTGSTGSSTTTTTSTSTSEIGFKYIIAPGFEIILPEFRNIKYELGKRANKSKSGSKSDSKSKRSKEGDDEAEDAAEPADPAAEPEAPATGA</sequence>
<feature type="region of interest" description="Disordered" evidence="1">
    <location>
        <begin position="43"/>
        <end position="95"/>
    </location>
</feature>
<dbReference type="EMBL" id="WJQU01002137">
    <property type="protein sequence ID" value="KAJ6633212.1"/>
    <property type="molecule type" value="Genomic_DNA"/>
</dbReference>
<dbReference type="Proteomes" id="UP001151699">
    <property type="component" value="Unassembled WGS sequence"/>
</dbReference>
<evidence type="ECO:0000313" key="3">
    <source>
        <dbReference type="EMBL" id="KAJ6633212.1"/>
    </source>
</evidence>
<dbReference type="AlphaFoldDB" id="A0A9Q0MP28"/>
<comment type="caution">
    <text evidence="3">The sequence shown here is derived from an EMBL/GenBank/DDBJ whole genome shotgun (WGS) entry which is preliminary data.</text>
</comment>
<keyword evidence="4" id="KW-1185">Reference proteome</keyword>
<feature type="signal peptide" evidence="2">
    <location>
        <begin position="1"/>
        <end position="16"/>
    </location>
</feature>
<organism evidence="3 4">
    <name type="scientific">Pseudolycoriella hygida</name>
    <dbReference type="NCBI Taxonomy" id="35572"/>
    <lineage>
        <taxon>Eukaryota</taxon>
        <taxon>Metazoa</taxon>
        <taxon>Ecdysozoa</taxon>
        <taxon>Arthropoda</taxon>
        <taxon>Hexapoda</taxon>
        <taxon>Insecta</taxon>
        <taxon>Pterygota</taxon>
        <taxon>Neoptera</taxon>
        <taxon>Endopterygota</taxon>
        <taxon>Diptera</taxon>
        <taxon>Nematocera</taxon>
        <taxon>Sciaroidea</taxon>
        <taxon>Sciaridae</taxon>
        <taxon>Pseudolycoriella</taxon>
    </lineage>
</organism>
<feature type="chain" id="PRO_5040191819" evidence="2">
    <location>
        <begin position="17"/>
        <end position="170"/>
    </location>
</feature>
<reference evidence="3" key="1">
    <citation type="submission" date="2022-07" db="EMBL/GenBank/DDBJ databases">
        <authorList>
            <person name="Trinca V."/>
            <person name="Uliana J.V.C."/>
            <person name="Torres T.T."/>
            <person name="Ward R.J."/>
            <person name="Monesi N."/>
        </authorList>
    </citation>
    <scope>NUCLEOTIDE SEQUENCE</scope>
    <source>
        <strain evidence="3">HSMRA1968</strain>
        <tissue evidence="3">Whole embryos</tissue>
    </source>
</reference>
<feature type="compositionally biased region" description="Low complexity" evidence="1">
    <location>
        <begin position="69"/>
        <end position="95"/>
    </location>
</feature>
<feature type="compositionally biased region" description="Low complexity" evidence="1">
    <location>
        <begin position="156"/>
        <end position="170"/>
    </location>
</feature>
<evidence type="ECO:0000313" key="4">
    <source>
        <dbReference type="Proteomes" id="UP001151699"/>
    </source>
</evidence>
<gene>
    <name evidence="3" type="ORF">Bhyg_15539</name>
</gene>
<feature type="compositionally biased region" description="Basic and acidic residues" evidence="1">
    <location>
        <begin position="134"/>
        <end position="145"/>
    </location>
</feature>
<feature type="region of interest" description="Disordered" evidence="1">
    <location>
        <begin position="124"/>
        <end position="170"/>
    </location>
</feature>
<name>A0A9Q0MP28_9DIPT</name>
<feature type="compositionally biased region" description="Acidic residues" evidence="1">
    <location>
        <begin position="146"/>
        <end position="155"/>
    </location>
</feature>